<dbReference type="Gene3D" id="1.20.1270.280">
    <property type="match status" value="1"/>
</dbReference>
<evidence type="ECO:0000256" key="10">
    <source>
        <dbReference type="ARBA" id="ARBA00023069"/>
    </source>
</evidence>
<keyword evidence="13" id="KW-0966">Cell projection</keyword>
<feature type="domain" description="Dynein heavy chain linker" evidence="16">
    <location>
        <begin position="3"/>
        <end position="263"/>
    </location>
</feature>
<evidence type="ECO:0000259" key="22">
    <source>
        <dbReference type="Pfam" id="PF18198"/>
    </source>
</evidence>
<evidence type="ECO:0000256" key="1">
    <source>
        <dbReference type="ARBA" id="ARBA00004430"/>
    </source>
</evidence>
<feature type="domain" description="Dynein heavy chain hydrolytic ATP-binding dynein motor region" evidence="17">
    <location>
        <begin position="388"/>
        <end position="714"/>
    </location>
</feature>
<proteinExistence type="inferred from homology"/>
<dbReference type="Pfam" id="PF03028">
    <property type="entry name" value="Dynein_heavy"/>
    <property type="match status" value="1"/>
</dbReference>
<comment type="subcellular location">
    <subcellularLocation>
        <location evidence="1">Cytoplasm</location>
        <location evidence="1">Cytoskeleton</location>
        <location evidence="1">Cilium axoneme</location>
    </subcellularLocation>
</comment>
<comment type="caution">
    <text evidence="24">The sequence shown here is derived from an EMBL/GenBank/DDBJ whole genome shotgun (WGS) entry which is preliminary data.</text>
</comment>
<dbReference type="FunFam" id="1.10.8.1220:FF:000001">
    <property type="entry name" value="Dynein axonemal heavy chain 5"/>
    <property type="match status" value="1"/>
</dbReference>
<keyword evidence="12" id="KW-0206">Cytoskeleton</keyword>
<evidence type="ECO:0000313" key="24">
    <source>
        <dbReference type="EMBL" id="KAI6649612.1"/>
    </source>
</evidence>
<keyword evidence="7" id="KW-0067">ATP-binding</keyword>
<keyword evidence="3" id="KW-0963">Cytoplasm</keyword>
<dbReference type="InterPro" id="IPR035699">
    <property type="entry name" value="AAA_6"/>
</dbReference>
<feature type="domain" description="Dynein heavy chain C-terminal" evidence="23">
    <location>
        <begin position="2511"/>
        <end position="2809"/>
    </location>
</feature>
<dbReference type="InterPro" id="IPR042219">
    <property type="entry name" value="AAA_lid_11_sf"/>
</dbReference>
<dbReference type="EMBL" id="JAKMXF010000319">
    <property type="protein sequence ID" value="KAI6649612.1"/>
    <property type="molecule type" value="Genomic_DNA"/>
</dbReference>
<dbReference type="GO" id="GO:0045505">
    <property type="term" value="F:dynein intermediate chain binding"/>
    <property type="evidence" value="ECO:0007669"/>
    <property type="project" value="InterPro"/>
</dbReference>
<dbReference type="FunFam" id="1.20.920.30:FF:000005">
    <property type="entry name" value="Dynein, axonemal, heavy chain 2"/>
    <property type="match status" value="1"/>
</dbReference>
<keyword evidence="8" id="KW-0243">Dynein</keyword>
<evidence type="ECO:0000313" key="25">
    <source>
        <dbReference type="Proteomes" id="UP001165289"/>
    </source>
</evidence>
<evidence type="ECO:0000256" key="11">
    <source>
        <dbReference type="ARBA" id="ARBA00023175"/>
    </source>
</evidence>
<dbReference type="InterPro" id="IPR035706">
    <property type="entry name" value="AAA_9"/>
</dbReference>
<evidence type="ECO:0000259" key="20">
    <source>
        <dbReference type="Pfam" id="PF17852"/>
    </source>
</evidence>
<keyword evidence="11" id="KW-0505">Motor protein</keyword>
<evidence type="ECO:0000259" key="18">
    <source>
        <dbReference type="Pfam" id="PF12780"/>
    </source>
</evidence>
<dbReference type="GO" id="GO:0031514">
    <property type="term" value="C:motile cilium"/>
    <property type="evidence" value="ECO:0007669"/>
    <property type="project" value="UniProtKB-ARBA"/>
</dbReference>
<keyword evidence="10" id="KW-0969">Cilium</keyword>
<keyword evidence="4" id="KW-0493">Microtubule</keyword>
<dbReference type="Gene3D" id="3.40.50.300">
    <property type="entry name" value="P-loop containing nucleotide triphosphate hydrolases"/>
    <property type="match status" value="5"/>
</dbReference>
<feature type="domain" description="Dynein heavy chain AAA module D4" evidence="18">
    <location>
        <begin position="1389"/>
        <end position="1629"/>
    </location>
</feature>
<dbReference type="Pfam" id="PF12780">
    <property type="entry name" value="AAA_8"/>
    <property type="match status" value="1"/>
</dbReference>
<gene>
    <name evidence="24" type="ORF">LOD99_6616</name>
</gene>
<dbReference type="FunFam" id="1.10.8.720:FF:000001">
    <property type="entry name" value="dynein heavy chain 7, axonemal"/>
    <property type="match status" value="1"/>
</dbReference>
<evidence type="ECO:0000259" key="19">
    <source>
        <dbReference type="Pfam" id="PF12781"/>
    </source>
</evidence>
<feature type="domain" description="Dynein heavy chain region D6 P-loop" evidence="15">
    <location>
        <begin position="2220"/>
        <end position="2333"/>
    </location>
</feature>
<dbReference type="FunFam" id="3.40.50.300:FF:000049">
    <property type="entry name" value="Dynein, axonemal, heavy chain 5"/>
    <property type="match status" value="1"/>
</dbReference>
<feature type="domain" description="Dynein heavy chain 3 AAA+ lid" evidence="21">
    <location>
        <begin position="1255"/>
        <end position="1335"/>
    </location>
</feature>
<dbReference type="GO" id="GO:0005930">
    <property type="term" value="C:axoneme"/>
    <property type="evidence" value="ECO:0007669"/>
    <property type="project" value="UniProtKB-SubCell"/>
</dbReference>
<dbReference type="InterPro" id="IPR043157">
    <property type="entry name" value="Dynein_AAA1S"/>
</dbReference>
<evidence type="ECO:0000259" key="23">
    <source>
        <dbReference type="Pfam" id="PF18199"/>
    </source>
</evidence>
<evidence type="ECO:0000256" key="5">
    <source>
        <dbReference type="ARBA" id="ARBA00022737"/>
    </source>
</evidence>
<dbReference type="FunFam" id="1.10.8.710:FF:000001">
    <property type="entry name" value="Dynein axonemal heavy chain 2"/>
    <property type="match status" value="1"/>
</dbReference>
<evidence type="ECO:0000256" key="13">
    <source>
        <dbReference type="ARBA" id="ARBA00023273"/>
    </source>
</evidence>
<keyword evidence="5" id="KW-0677">Repeat</keyword>
<dbReference type="GO" id="GO:0007018">
    <property type="term" value="P:microtubule-based movement"/>
    <property type="evidence" value="ECO:0007669"/>
    <property type="project" value="InterPro"/>
</dbReference>
<dbReference type="InterPro" id="IPR041589">
    <property type="entry name" value="DNAH3_AAA_lid_1"/>
</dbReference>
<dbReference type="Proteomes" id="UP001165289">
    <property type="component" value="Unassembled WGS sequence"/>
</dbReference>
<evidence type="ECO:0000256" key="3">
    <source>
        <dbReference type="ARBA" id="ARBA00022490"/>
    </source>
</evidence>
<dbReference type="InterPro" id="IPR042228">
    <property type="entry name" value="Dynein_linker_3"/>
</dbReference>
<evidence type="ECO:0000256" key="9">
    <source>
        <dbReference type="ARBA" id="ARBA00023054"/>
    </source>
</evidence>
<dbReference type="SUPFAM" id="SSF52540">
    <property type="entry name" value="P-loop containing nucleoside triphosphate hydrolases"/>
    <property type="match status" value="4"/>
</dbReference>
<evidence type="ECO:0000256" key="7">
    <source>
        <dbReference type="ARBA" id="ARBA00022840"/>
    </source>
</evidence>
<dbReference type="Gene3D" id="3.10.490.20">
    <property type="match status" value="1"/>
</dbReference>
<dbReference type="Gene3D" id="1.20.140.100">
    <property type="entry name" value="Dynein heavy chain, N-terminal domain 2"/>
    <property type="match status" value="1"/>
</dbReference>
<comment type="similarity">
    <text evidence="2">Belongs to the dynein heavy chain family.</text>
</comment>
<dbReference type="InterPro" id="IPR042222">
    <property type="entry name" value="Dynein_2_N"/>
</dbReference>
<dbReference type="InterPro" id="IPR013602">
    <property type="entry name" value="Dynein_heavy_linker"/>
</dbReference>
<evidence type="ECO:0000256" key="6">
    <source>
        <dbReference type="ARBA" id="ARBA00022741"/>
    </source>
</evidence>
<dbReference type="Gene3D" id="1.10.8.720">
    <property type="entry name" value="Region D6 of dynein motor"/>
    <property type="match status" value="1"/>
</dbReference>
<evidence type="ECO:0000256" key="14">
    <source>
        <dbReference type="SAM" id="Coils"/>
    </source>
</evidence>
<dbReference type="FunFam" id="3.40.50.300:FF:000362">
    <property type="entry name" value="Dynein, axonemal, heavy chain 6"/>
    <property type="match status" value="1"/>
</dbReference>
<dbReference type="Gene3D" id="3.20.180.20">
    <property type="entry name" value="Dynein heavy chain, N-terminal domain 2"/>
    <property type="match status" value="1"/>
</dbReference>
<evidence type="ECO:0000259" key="17">
    <source>
        <dbReference type="Pfam" id="PF12774"/>
    </source>
</evidence>
<feature type="domain" description="Dynein heavy chain AAA lid" evidence="22">
    <location>
        <begin position="2365"/>
        <end position="2504"/>
    </location>
</feature>
<evidence type="ECO:0000259" key="21">
    <source>
        <dbReference type="Pfam" id="PF17857"/>
    </source>
</evidence>
<dbReference type="FunFam" id="1.20.140.100:FF:000004">
    <property type="entry name" value="Dynein axonemal heavy chain 6"/>
    <property type="match status" value="1"/>
</dbReference>
<dbReference type="InterPro" id="IPR024317">
    <property type="entry name" value="Dynein_heavy_chain_D4_dom"/>
</dbReference>
<dbReference type="FunFam" id="1.20.1270.280:FF:000001">
    <property type="entry name" value="dynein heavy chain 7, axonemal"/>
    <property type="match status" value="1"/>
</dbReference>
<dbReference type="Pfam" id="PF12774">
    <property type="entry name" value="AAA_6"/>
    <property type="match status" value="1"/>
</dbReference>
<feature type="domain" description="Dynein heavy chain AAA 5 extension" evidence="20">
    <location>
        <begin position="885"/>
        <end position="1005"/>
    </location>
</feature>
<dbReference type="Gene3D" id="6.10.140.1060">
    <property type="match status" value="1"/>
</dbReference>
<name>A0AAV7JLM0_9METZ</name>
<dbReference type="InterPro" id="IPR043160">
    <property type="entry name" value="Dynein_C_barrel"/>
</dbReference>
<keyword evidence="9 14" id="KW-0175">Coiled coil</keyword>
<evidence type="ECO:0000256" key="12">
    <source>
        <dbReference type="ARBA" id="ARBA00023212"/>
    </source>
</evidence>
<dbReference type="GO" id="GO:0005524">
    <property type="term" value="F:ATP binding"/>
    <property type="evidence" value="ECO:0007669"/>
    <property type="project" value="UniProtKB-KW"/>
</dbReference>
<dbReference type="Gene3D" id="1.20.58.1120">
    <property type="match status" value="1"/>
</dbReference>
<dbReference type="GO" id="GO:0030286">
    <property type="term" value="C:dynein complex"/>
    <property type="evidence" value="ECO:0007669"/>
    <property type="project" value="UniProtKB-KW"/>
</dbReference>
<organism evidence="24 25">
    <name type="scientific">Oopsacas minuta</name>
    <dbReference type="NCBI Taxonomy" id="111878"/>
    <lineage>
        <taxon>Eukaryota</taxon>
        <taxon>Metazoa</taxon>
        <taxon>Porifera</taxon>
        <taxon>Hexactinellida</taxon>
        <taxon>Hexasterophora</taxon>
        <taxon>Lyssacinosida</taxon>
        <taxon>Leucopsacidae</taxon>
        <taxon>Oopsacas</taxon>
    </lineage>
</organism>
<dbReference type="Gene3D" id="1.10.472.130">
    <property type="match status" value="1"/>
</dbReference>
<dbReference type="FunFam" id="1.20.58.1120:FF:000005">
    <property type="entry name" value="Dynein, axonemal, heavy chain 12"/>
    <property type="match status" value="1"/>
</dbReference>
<dbReference type="Pfam" id="PF08393">
    <property type="entry name" value="DHC_N2"/>
    <property type="match status" value="1"/>
</dbReference>
<dbReference type="Pfam" id="PF18198">
    <property type="entry name" value="AAA_lid_11"/>
    <property type="match status" value="1"/>
</dbReference>
<dbReference type="InterPro" id="IPR041658">
    <property type="entry name" value="AAA_lid_11"/>
</dbReference>
<dbReference type="GO" id="GO:0008569">
    <property type="term" value="F:minus-end-directed microtubule motor activity"/>
    <property type="evidence" value="ECO:0007669"/>
    <property type="project" value="InterPro"/>
</dbReference>
<dbReference type="PANTHER" id="PTHR22878">
    <property type="entry name" value="DYNEIN HEAVY CHAIN 6, AXONEMAL-LIKE-RELATED"/>
    <property type="match status" value="1"/>
</dbReference>
<feature type="coiled-coil region" evidence="14">
    <location>
        <begin position="1917"/>
        <end position="1944"/>
    </location>
</feature>
<dbReference type="FunFam" id="3.40.50.300:FF:000044">
    <property type="entry name" value="Dynein heavy chain 5, axonemal"/>
    <property type="match status" value="1"/>
</dbReference>
<dbReference type="InterPro" id="IPR041228">
    <property type="entry name" value="Dynein_C"/>
</dbReference>
<evidence type="ECO:0000256" key="4">
    <source>
        <dbReference type="ARBA" id="ARBA00022701"/>
    </source>
</evidence>
<evidence type="ECO:0000256" key="2">
    <source>
        <dbReference type="ARBA" id="ARBA00008887"/>
    </source>
</evidence>
<evidence type="ECO:0000256" key="8">
    <source>
        <dbReference type="ARBA" id="ARBA00023017"/>
    </source>
</evidence>
<dbReference type="Gene3D" id="1.20.920.30">
    <property type="match status" value="1"/>
</dbReference>
<dbReference type="InterPro" id="IPR026983">
    <property type="entry name" value="DHC"/>
</dbReference>
<dbReference type="Pfam" id="PF17852">
    <property type="entry name" value="Dynein_AAA_lid"/>
    <property type="match status" value="1"/>
</dbReference>
<dbReference type="Gene3D" id="1.10.8.1220">
    <property type="match status" value="1"/>
</dbReference>
<dbReference type="Pfam" id="PF12775">
    <property type="entry name" value="AAA_7"/>
    <property type="match status" value="1"/>
</dbReference>
<feature type="domain" description="Dynein heavy chain ATP-binding dynein motor region" evidence="19">
    <location>
        <begin position="1764"/>
        <end position="1976"/>
    </location>
</feature>
<evidence type="ECO:0000259" key="15">
    <source>
        <dbReference type="Pfam" id="PF03028"/>
    </source>
</evidence>
<accession>A0AAV7JLM0</accession>
<dbReference type="Pfam" id="PF12781">
    <property type="entry name" value="AAA_9"/>
    <property type="match status" value="1"/>
</dbReference>
<keyword evidence="25" id="KW-1185">Reference proteome</keyword>
<dbReference type="GO" id="GO:0051959">
    <property type="term" value="F:dynein light intermediate chain binding"/>
    <property type="evidence" value="ECO:0007669"/>
    <property type="project" value="InterPro"/>
</dbReference>
<dbReference type="InterPro" id="IPR041466">
    <property type="entry name" value="Dynein_AAA5_ext"/>
</dbReference>
<dbReference type="Pfam" id="PF17857">
    <property type="entry name" value="AAA_lid_1"/>
    <property type="match status" value="1"/>
</dbReference>
<dbReference type="GO" id="GO:0005874">
    <property type="term" value="C:microtubule"/>
    <property type="evidence" value="ECO:0007669"/>
    <property type="project" value="UniProtKB-KW"/>
</dbReference>
<dbReference type="FunFam" id="3.10.490.20:FF:000001">
    <property type="entry name" value="dynein heavy chain 7, axonemal"/>
    <property type="match status" value="1"/>
</dbReference>
<dbReference type="Gene3D" id="1.20.920.20">
    <property type="match status" value="1"/>
</dbReference>
<keyword evidence="6" id="KW-0547">Nucleotide-binding</keyword>
<evidence type="ECO:0000259" key="16">
    <source>
        <dbReference type="Pfam" id="PF08393"/>
    </source>
</evidence>
<dbReference type="Gene3D" id="1.10.8.710">
    <property type="match status" value="1"/>
</dbReference>
<dbReference type="InterPro" id="IPR027417">
    <property type="entry name" value="P-loop_NTPase"/>
</dbReference>
<dbReference type="PANTHER" id="PTHR22878:SF73">
    <property type="entry name" value="DYNEIN AXONEMAL HEAVY CHAIN 1"/>
    <property type="match status" value="1"/>
</dbReference>
<sequence length="2813" mass="320886">MSSKQFSIEHALDMMEQEWKLKLFETIKHKNTDTVLLIPGENVVQLLQDNIAMLQSMSSSPYSEMFQSRITNWEKKLSLLQEVIENWQLCQRKCLYLEPIFTSDDIKKQLPLETKQYKDTERIWNAIMKSAKANPKIIQLCPDYKLLDSLKECITLLEQIEKGLNEYLETKRRAFPRFYFLSNDDLLHILSKTNSPVSVQLSKMFDIAKVTYQKDFRITEMWSKEGEKVPLCEAFYPKGGVEVWMKELERVMKLSIRENIKHALESYNKTPRNEWVTSWPGQVVLAGCQAYWTIQVANAIKKNSLDKYCKQLTAQLEDLIQLVRGKPTLLQRSTLTALIPIEVHARDIVENLRQKGVRDITDFEWICQLRSYWEDDLILRIINAEFRYGYEYLGNSARLVITPLTDRCYISLTGAMHLKLGGSPCGPAGTGKTETVKDLAKALGIQCIVINCSDQLDYLGMAKILTGIASAGVWSCFDEFNRIDIEVMSVVAQQITIIQNSKMQELDKFCFANTELSLKNSCGFFLTMNPGYKGRTELPDNLKALFRPIAMMIPDYALIAEVLLYSFGFSKANLLAKKIVTTFKLSSEQLSRQCHYDFGMRAVKSVLQLAGDIRRSHPRMKEDQILLRALRASNTPKFLKDDLKLFNSLLSDIFPGVNDESAICRELESEVRKCALKQGLQDVDEFVYKCIQLYEITLLRHGVVLVGETASAKTKCYQVLAAALSNLKGRTSQNGQLYQEVVTYCLNPKTVTLSDLYGEYNVFTNEWRDGLLPNLMKQSTAVDTSIKKWFVFDGPVDAIWIESLNTVLDDNKILCLANGEIIPLTADMSILFETQDLEVASPATVSRCGVVWLEPMGIDPLIDSWIQKINNDKSLRNIHPYMPALNKLICKFLKPSIVFVRTQIKEIVTTVDANLVASFLKMLDCLFKPFLIKKGEVISEGKVSILGDLIESWFIFSLIWTIGATCDRIGRVLFDKYVRRIMKGEEFMLIFPPEGLVYDYRLDDAGTSLMEKVNEGWVIVREGPVRWVTWTHDLSPYKVDPYMRYSDILVPTQDTIRFSYMIQLLLANNNPVLCVGHTGTGKTQYAMDTLRKMPVDYLSHSVNFSAHTSVNQTVDFIDSKLERKSVTVSGPPLGKKSIIFIDDLNLPEKERYGAQPPIELIRQWMDHGGWYDMKAVGVFKNILDINFICAMGPPGGGRNTLTHRLLRHFNFLSFPELDDSCKATIFSSILGAWLNVCPNLQINRDELKDKLTSCTISIFSTILTQLLPTPAKCHYAFNLRDLSRVFHGIIMASPDKIESIQDVVKLWYHECCRVFQDRLVCNEDKDWLGDKMKEHVSDQGWSGFISDNLMFGCINKDNKTYTEIRDHDKLPAVLQEYLDDYNGVNTSKLDLVFFRDTIQHVCRISRIISMPQGNALLLGTSGTGRQSLTRLASHINGYACVQIEMSRLYGVKEWREAVKSVLMRSGIENMASILLFSVPERANELFIEYLNNLLCTGDIPGLYSPQDMTVIENSMKVVVKTDMFGEYIKRVRNNCHFVICMNPEVDLFRSLVRKFPNLVNCCTIDWFSEWSREALRSVANTRLQSISEVRCTDGLVEVCVDMYHAVLQASVEYKAELTHVSYIEFLRLFEGIFSGKMSELVAERNHVKGGLGKLVSTGEIISGLQTEGGKAQRVEELMRLIQDETARWKCLISCLDKKLENIIGDVLLASGAVAYFGSFTDTFRHSLSQTWKSKFTERGVAYSDNSSLVNILYCDVMAKECRLSDLTRDNISVDNAVIMKFSKLWPLFVDPQGQANHWIKSFERENSLQVVKLTDKEYLRKLENAVQFGKPCLLENVGEELDPVLGCILTRKTFIQSGSVVIKLGDKIIPYHEDFRLYITTKLPNPRYTQEVAVINSSLTPRRLEEQLFKFLLRKELPDIENTRNCLAEDKAKLKKELKEIEDRVLYKLSNIVGDIIDDGELIDVLQGSKMKYEEIMENVAISDKNDTAITTAHSLYTPVLVRARILFFCVKDLVTIDPMYQYSIDWFFRIFLSCLAGAEKRGVVADRIAQINEYLTYNLYSNVCRSLFEKHKLLFSFLLTSRILMNEGIICPDELEYFISGGGVISKQIPNPAPDWVNGRAWNEILSIQSLGKFSTFASAFVETSKDFKHIFDSNTPHKEELPGKWSHLNSFQKLLLLRCIRPDKLTDAIQCYVADNVGQRFVDPQTSDLRLVFKDSTPTSPLIFILSSGTDPSAELYRFAAEMKFTDKLLCVSLGQGQGPMAAKKMKEGMENGKWVFLQDCHLCPSWMPTLERIIKQIDEDKVNKDFRLWLSSMPCEKFPVSILQNGCKLTLETPKGIKANLLKSYTNMSDELLNVCSKKREFKYLLFSLCLFHGVIVERKRFGSLGLNIPYAFADSDLKMSISQLQMFLQEYPATPFKILRYTAGEANYGGRVTDCWDRRCVLSILNDLYTENALKENYKFDKSGIYHQLPPNTNLSSYLEYIADLPTVESPEIFGLHENANIKYSHNQAVQLLDGLMSIQRVTSTKSVTSRKTVVQFISERILEKIPAQFRIDDVTKKYPIKYEESLNTVLIQEVTRYNTLISTIVDSLTTLQKALNGMVVLSRELEDVCISLYENSVPKSWAAKGYLSLKPLGAWLEDLVERLKFIQGWINYGNPNVFWFPGFFFPQAFLTGTLQNFARKTMAPIDTLSFCYKLISHEVTESPENGCYISGLYLEGARWCNETNELIESRPNQLYTEVPIISIVPVSNNSRTEPSVYHCPLYKTLERAGVLSTTGHSTNFVTAIQLPTKMPEQHWVKRGVAMLCALDY</sequence>
<dbReference type="Pfam" id="PF18199">
    <property type="entry name" value="Dynein_C"/>
    <property type="match status" value="1"/>
</dbReference>
<protein>
    <submittedName>
        <fullName evidence="24">Dynein heavy chain 1, axonemal</fullName>
    </submittedName>
</protein>
<dbReference type="InterPro" id="IPR004273">
    <property type="entry name" value="Dynein_heavy_D6_P-loop"/>
</dbReference>
<reference evidence="24 25" key="1">
    <citation type="journal article" date="2023" name="BMC Biol.">
        <title>The compact genome of the sponge Oopsacas minuta (Hexactinellida) is lacking key metazoan core genes.</title>
        <authorList>
            <person name="Santini S."/>
            <person name="Schenkelaars Q."/>
            <person name="Jourda C."/>
            <person name="Duchesne M."/>
            <person name="Belahbib H."/>
            <person name="Rocher C."/>
            <person name="Selva M."/>
            <person name="Riesgo A."/>
            <person name="Vervoort M."/>
            <person name="Leys S.P."/>
            <person name="Kodjabachian L."/>
            <person name="Le Bivic A."/>
            <person name="Borchiellini C."/>
            <person name="Claverie J.M."/>
            <person name="Renard E."/>
        </authorList>
    </citation>
    <scope>NUCLEOTIDE SEQUENCE [LARGE SCALE GENOMIC DNA]</scope>
    <source>
        <strain evidence="24">SPO-2</strain>
    </source>
</reference>